<protein>
    <recommendedName>
        <fullName evidence="1">AraC effector-binding domain-containing protein</fullName>
    </recommendedName>
</protein>
<dbReference type="SMART" id="SM00871">
    <property type="entry name" value="AraC_E_bind"/>
    <property type="match status" value="1"/>
</dbReference>
<organism evidence="2 3">
    <name type="scientific">Pythium insidiosum</name>
    <name type="common">Pythiosis disease agent</name>
    <dbReference type="NCBI Taxonomy" id="114742"/>
    <lineage>
        <taxon>Eukaryota</taxon>
        <taxon>Sar</taxon>
        <taxon>Stramenopiles</taxon>
        <taxon>Oomycota</taxon>
        <taxon>Peronosporomycetes</taxon>
        <taxon>Pythiales</taxon>
        <taxon>Pythiaceae</taxon>
        <taxon>Pythium</taxon>
    </lineage>
</organism>
<name>A0AAD5Q4Y6_PYTIN</name>
<evidence type="ECO:0000313" key="2">
    <source>
        <dbReference type="EMBL" id="KAJ0397875.1"/>
    </source>
</evidence>
<dbReference type="SUPFAM" id="SSF55136">
    <property type="entry name" value="Probable bacterial effector-binding domain"/>
    <property type="match status" value="1"/>
</dbReference>
<dbReference type="AlphaFoldDB" id="A0AAD5Q4Y6"/>
<accession>A0AAD5Q4Y6</accession>
<dbReference type="Gene3D" id="3.20.80.10">
    <property type="entry name" value="Regulatory factor, effector binding domain"/>
    <property type="match status" value="1"/>
</dbReference>
<dbReference type="Pfam" id="PF06445">
    <property type="entry name" value="GyrI-like"/>
    <property type="match status" value="1"/>
</dbReference>
<dbReference type="InterPro" id="IPR011256">
    <property type="entry name" value="Reg_factor_effector_dom_sf"/>
</dbReference>
<dbReference type="InterPro" id="IPR010499">
    <property type="entry name" value="AraC_E-bd"/>
</dbReference>
<feature type="domain" description="AraC effector-binding" evidence="1">
    <location>
        <begin position="2"/>
        <end position="135"/>
    </location>
</feature>
<gene>
    <name evidence="2" type="ORF">P43SY_005966</name>
</gene>
<sequence>MPTYRSQTALWDKVCGFATAHSLAITGPCFTLYYDPEYRPSDVDLEVCLPIATDAVVPKDTGDIVDKTLPALPRAASTIHHGTFDKIPAVYDALHQWIVEHKERAIGPDREVCLVMDLNDTTEESFVTEIQVEIA</sequence>
<evidence type="ECO:0000259" key="1">
    <source>
        <dbReference type="SMART" id="SM00871"/>
    </source>
</evidence>
<proteinExistence type="predicted"/>
<reference evidence="2" key="1">
    <citation type="submission" date="2021-12" db="EMBL/GenBank/DDBJ databases">
        <title>Prjna785345.</title>
        <authorList>
            <person name="Rujirawat T."/>
            <person name="Krajaejun T."/>
        </authorList>
    </citation>
    <scope>NUCLEOTIDE SEQUENCE</scope>
    <source>
        <strain evidence="2">Pi057C3</strain>
    </source>
</reference>
<dbReference type="EMBL" id="JAKCXM010000235">
    <property type="protein sequence ID" value="KAJ0397875.1"/>
    <property type="molecule type" value="Genomic_DNA"/>
</dbReference>
<comment type="caution">
    <text evidence="2">The sequence shown here is derived from an EMBL/GenBank/DDBJ whole genome shotgun (WGS) entry which is preliminary data.</text>
</comment>
<dbReference type="Proteomes" id="UP001209570">
    <property type="component" value="Unassembled WGS sequence"/>
</dbReference>
<dbReference type="InterPro" id="IPR029442">
    <property type="entry name" value="GyrI-like"/>
</dbReference>
<evidence type="ECO:0000313" key="3">
    <source>
        <dbReference type="Proteomes" id="UP001209570"/>
    </source>
</evidence>
<keyword evidence="3" id="KW-1185">Reference proteome</keyword>